<feature type="transmembrane region" description="Helical" evidence="9">
    <location>
        <begin position="53"/>
        <end position="77"/>
    </location>
</feature>
<evidence type="ECO:0000256" key="3">
    <source>
        <dbReference type="ARBA" id="ARBA00022989"/>
    </source>
</evidence>
<dbReference type="Pfam" id="PF01284">
    <property type="entry name" value="MARVEL"/>
    <property type="match status" value="1"/>
</dbReference>
<dbReference type="eggNOG" id="KOG4788">
    <property type="taxonomic scope" value="Eukaryota"/>
</dbReference>
<proteinExistence type="inferred from homology"/>
<dbReference type="InterPro" id="IPR013295">
    <property type="entry name" value="MAL"/>
</dbReference>
<evidence type="ECO:0000259" key="10">
    <source>
        <dbReference type="PROSITE" id="PS51225"/>
    </source>
</evidence>
<dbReference type="GO" id="GO:0042552">
    <property type="term" value="P:myelination"/>
    <property type="evidence" value="ECO:0007669"/>
    <property type="project" value="TreeGrafter"/>
</dbReference>
<comment type="subcellular location">
    <subcellularLocation>
        <location evidence="1">Membrane</location>
        <topology evidence="1">Multi-pass membrane protein</topology>
    </subcellularLocation>
</comment>
<feature type="domain" description="MARVEL" evidence="10">
    <location>
        <begin position="18"/>
        <end position="151"/>
    </location>
</feature>
<reference evidence="12" key="1">
    <citation type="journal article" date="2013" name="Science">
        <title>Comparative analysis of bat genomes provides insight into the evolution of flight and immunity.</title>
        <authorList>
            <person name="Zhang G."/>
            <person name="Cowled C."/>
            <person name="Shi Z."/>
            <person name="Huang Z."/>
            <person name="Bishop-Lilly K.A."/>
            <person name="Fang X."/>
            <person name="Wynne J.W."/>
            <person name="Xiong Z."/>
            <person name="Baker M.L."/>
            <person name="Zhao W."/>
            <person name="Tachedjian M."/>
            <person name="Zhu Y."/>
            <person name="Zhou P."/>
            <person name="Jiang X."/>
            <person name="Ng J."/>
            <person name="Yang L."/>
            <person name="Wu L."/>
            <person name="Xiao J."/>
            <person name="Feng Y."/>
            <person name="Chen Y."/>
            <person name="Sun X."/>
            <person name="Zhang Y."/>
            <person name="Marsh G.A."/>
            <person name="Crameri G."/>
            <person name="Broder C.C."/>
            <person name="Frey K.G."/>
            <person name="Wang L.F."/>
            <person name="Wang J."/>
        </authorList>
    </citation>
    <scope>NUCLEOTIDE SEQUENCE [LARGE SCALE GENOMIC DNA]</scope>
</reference>
<dbReference type="GO" id="GO:0019911">
    <property type="term" value="F:structural constituent of myelin sheath"/>
    <property type="evidence" value="ECO:0007669"/>
    <property type="project" value="TreeGrafter"/>
</dbReference>
<dbReference type="FunCoup" id="L5KVI1">
    <property type="interactions" value="65"/>
</dbReference>
<dbReference type="EMBL" id="KB030557">
    <property type="protein sequence ID" value="ELK14828.1"/>
    <property type="molecule type" value="Genomic_DNA"/>
</dbReference>
<dbReference type="InParanoid" id="L5KVI1"/>
<keyword evidence="3 9" id="KW-1133">Transmembrane helix</keyword>
<evidence type="ECO:0000256" key="4">
    <source>
        <dbReference type="ARBA" id="ARBA00023136"/>
    </source>
</evidence>
<evidence type="ECO:0000256" key="9">
    <source>
        <dbReference type="SAM" id="Phobius"/>
    </source>
</evidence>
<sequence length="220" mass="23149">MAPAAASGGSSLPSGFAVFITFPDLLFIFEFVFGGLVWILVASSLVPMPLVQGWVMFVSVFCFVATTALLILYIIGTHGGEASWVTLDAAYHCTAALFYLSASVLEALATIEMYEGFTYKQYHENISAVLGGRSAMDMQSVPGSTGARGAESSGQCLARPWLRLGLGRPCQAQHVQTPPAVGVGCLEGLRDTVLLEGPESPVLHSLCGSLAASGPQHVHL</sequence>
<dbReference type="InterPro" id="IPR008253">
    <property type="entry name" value="Marvel"/>
</dbReference>
<evidence type="ECO:0000256" key="8">
    <source>
        <dbReference type="PROSITE-ProRule" id="PRU00581"/>
    </source>
</evidence>
<gene>
    <name evidence="11" type="ORF">PAL_GLEAN10005622</name>
</gene>
<dbReference type="AlphaFoldDB" id="L5KVI1"/>
<evidence type="ECO:0000256" key="5">
    <source>
        <dbReference type="ARBA" id="ARBA00023288"/>
    </source>
</evidence>
<keyword evidence="2 8" id="KW-0812">Transmembrane</keyword>
<dbReference type="PROSITE" id="PS51225">
    <property type="entry name" value="MARVEL"/>
    <property type="match status" value="1"/>
</dbReference>
<name>L5KVI1_PTEAL</name>
<organism evidence="11 12">
    <name type="scientific">Pteropus alecto</name>
    <name type="common">Black flying fox</name>
    <dbReference type="NCBI Taxonomy" id="9402"/>
    <lineage>
        <taxon>Eukaryota</taxon>
        <taxon>Metazoa</taxon>
        <taxon>Chordata</taxon>
        <taxon>Craniata</taxon>
        <taxon>Vertebrata</taxon>
        <taxon>Euteleostomi</taxon>
        <taxon>Mammalia</taxon>
        <taxon>Eutheria</taxon>
        <taxon>Laurasiatheria</taxon>
        <taxon>Chiroptera</taxon>
        <taxon>Yinpterochiroptera</taxon>
        <taxon>Pteropodoidea</taxon>
        <taxon>Pteropodidae</taxon>
        <taxon>Pteropodinae</taxon>
        <taxon>Pteropus</taxon>
    </lineage>
</organism>
<dbReference type="STRING" id="9402.L5KVI1"/>
<protein>
    <recommendedName>
        <fullName evidence="7">Myelin and lymphocyte protein</fullName>
    </recommendedName>
</protein>
<keyword evidence="5" id="KW-0449">Lipoprotein</keyword>
<keyword evidence="12" id="KW-1185">Reference proteome</keyword>
<comment type="similarity">
    <text evidence="6">Belongs to the MAL family.</text>
</comment>
<dbReference type="PANTHER" id="PTHR22776:SF12">
    <property type="entry name" value="MYELIN AND LYMPHOCYTE PROTEIN"/>
    <property type="match status" value="1"/>
</dbReference>
<dbReference type="GO" id="GO:0016020">
    <property type="term" value="C:membrane"/>
    <property type="evidence" value="ECO:0007669"/>
    <property type="project" value="UniProtKB-SubCell"/>
</dbReference>
<evidence type="ECO:0000256" key="7">
    <source>
        <dbReference type="ARBA" id="ARBA00039981"/>
    </source>
</evidence>
<evidence type="ECO:0000256" key="6">
    <source>
        <dbReference type="ARBA" id="ARBA00034721"/>
    </source>
</evidence>
<feature type="transmembrane region" description="Helical" evidence="9">
    <location>
        <begin position="16"/>
        <end position="41"/>
    </location>
</feature>
<evidence type="ECO:0000313" key="11">
    <source>
        <dbReference type="EMBL" id="ELK14828.1"/>
    </source>
</evidence>
<evidence type="ECO:0000256" key="1">
    <source>
        <dbReference type="ARBA" id="ARBA00004141"/>
    </source>
</evidence>
<dbReference type="PRINTS" id="PR01884">
    <property type="entry name" value="MALPROTEIN"/>
</dbReference>
<accession>L5KVI1</accession>
<dbReference type="InterPro" id="IPR050578">
    <property type="entry name" value="MARVEL-CKLF_proteins"/>
</dbReference>
<keyword evidence="4 8" id="KW-0472">Membrane</keyword>
<dbReference type="PANTHER" id="PTHR22776">
    <property type="entry name" value="MARVEL-CONTAINING POTENTIAL LIPID RAFT-ASSOCIATED PROTEIN"/>
    <property type="match status" value="1"/>
</dbReference>
<feature type="transmembrane region" description="Helical" evidence="9">
    <location>
        <begin position="89"/>
        <end position="111"/>
    </location>
</feature>
<dbReference type="Proteomes" id="UP000010552">
    <property type="component" value="Unassembled WGS sequence"/>
</dbReference>
<evidence type="ECO:0000313" key="12">
    <source>
        <dbReference type="Proteomes" id="UP000010552"/>
    </source>
</evidence>
<evidence type="ECO:0000256" key="2">
    <source>
        <dbReference type="ARBA" id="ARBA00022692"/>
    </source>
</evidence>